<reference evidence="8" key="1">
    <citation type="submission" date="2025-05" db="UniProtKB">
        <authorList>
            <consortium name="Ensembl"/>
        </authorList>
    </citation>
    <scope>IDENTIFICATION</scope>
</reference>
<dbReference type="GO" id="GO:0001671">
    <property type="term" value="F:ATPase activator activity"/>
    <property type="evidence" value="ECO:0007669"/>
    <property type="project" value="TreeGrafter"/>
</dbReference>
<dbReference type="GO" id="GO:0008198">
    <property type="term" value="F:ferrous iron binding"/>
    <property type="evidence" value="ECO:0007669"/>
    <property type="project" value="TreeGrafter"/>
</dbReference>
<evidence type="ECO:0000259" key="7">
    <source>
        <dbReference type="PROSITE" id="PS51074"/>
    </source>
</evidence>
<sequence>MSQGMSEQSPPKDLYAVLGAEPSDSPQQLKDRYKQLALKHHPDRLRGLCASAAEASLKRFLEAEQAWRILGNQEARSQYDLHRKDIDLQQAWPVDSMISQDDMIFNPDDKSYTYACRCGGEFLLPEEELSDEMASKQGIQGAEVCCDTCSLSVCVTKS</sequence>
<protein>
    <submittedName>
        <fullName evidence="9">DnaJ (Hsp40) homolog, subfamily C, member 24</fullName>
    </submittedName>
</protein>
<comment type="similarity">
    <text evidence="1">Belongs to the DPH4 family.</text>
</comment>
<dbReference type="OMA" id="LEDMTWE"/>
<keyword evidence="3" id="KW-0862">Zinc</keyword>
<keyword evidence="4" id="KW-0408">Iron</keyword>
<dbReference type="InterPro" id="IPR001623">
    <property type="entry name" value="DnaJ_domain"/>
</dbReference>
<dbReference type="Pfam" id="PF05207">
    <property type="entry name" value="Zn_ribbon_CSL"/>
    <property type="match status" value="1"/>
</dbReference>
<dbReference type="OrthoDB" id="66964at2759"/>
<evidence type="ECO:0000313" key="10">
    <source>
        <dbReference type="Proteomes" id="UP000694546"/>
    </source>
</evidence>
<dbReference type="SUPFAM" id="SSF46565">
    <property type="entry name" value="Chaperone J-domain"/>
    <property type="match status" value="1"/>
</dbReference>
<evidence type="ECO:0000256" key="1">
    <source>
        <dbReference type="ARBA" id="ARBA00006169"/>
    </source>
</evidence>
<evidence type="ECO:0000256" key="3">
    <source>
        <dbReference type="ARBA" id="ARBA00022833"/>
    </source>
</evidence>
<dbReference type="PROSITE" id="PS51074">
    <property type="entry name" value="DPH_MB"/>
    <property type="match status" value="1"/>
</dbReference>
<dbReference type="Gene3D" id="3.10.660.10">
    <property type="entry name" value="DPH Zinc finger"/>
    <property type="match status" value="1"/>
</dbReference>
<dbReference type="KEGG" id="gmh:115551078"/>
<evidence type="ECO:0000259" key="6">
    <source>
        <dbReference type="PROSITE" id="PS50076"/>
    </source>
</evidence>
<accession>A0A8C4ZTF0</accession>
<dbReference type="PROSITE" id="PS50076">
    <property type="entry name" value="DNAJ_2"/>
    <property type="match status" value="1"/>
</dbReference>
<dbReference type="GeneID" id="115551078"/>
<dbReference type="Gene3D" id="1.10.287.110">
    <property type="entry name" value="DnaJ domain"/>
    <property type="match status" value="1"/>
</dbReference>
<accession>A0A8C5FHR7</accession>
<proteinExistence type="inferred from homology"/>
<dbReference type="RefSeq" id="XP_030222459.1">
    <property type="nucleotide sequence ID" value="XM_030366599.1"/>
</dbReference>
<gene>
    <name evidence="8" type="primary">dnajc24</name>
</gene>
<dbReference type="PANTHER" id="PTHR45255:SF1">
    <property type="entry name" value="DNAJ HOMOLOG SUBFAMILY C MEMBER 24"/>
    <property type="match status" value="1"/>
</dbReference>
<name>A0A8C4ZTF0_GADMO</name>
<feature type="domain" description="J" evidence="6">
    <location>
        <begin position="13"/>
        <end position="83"/>
    </location>
</feature>
<dbReference type="Pfam" id="PF00226">
    <property type="entry name" value="DnaJ"/>
    <property type="match status" value="1"/>
</dbReference>
<dbReference type="PANTHER" id="PTHR45255">
    <property type="entry name" value="DNAJ HOMOLOG SUBFAMILY C MEMBER 24"/>
    <property type="match status" value="1"/>
</dbReference>
<dbReference type="PRINTS" id="PR00625">
    <property type="entry name" value="JDOMAIN"/>
</dbReference>
<dbReference type="AlphaFoldDB" id="A0A8C4ZTF0"/>
<evidence type="ECO:0000256" key="5">
    <source>
        <dbReference type="SAM" id="MobiDB-lite"/>
    </source>
</evidence>
<evidence type="ECO:0000313" key="8">
    <source>
        <dbReference type="Ensembl" id="ENSGMOP00000020533.2"/>
    </source>
</evidence>
<keyword evidence="2" id="KW-0479">Metal-binding</keyword>
<dbReference type="Ensembl" id="ENSGMOT00000046550.1">
    <property type="protein sequence ID" value="ENSGMOP00000037495.1"/>
    <property type="gene ID" value="ENSGMOG00000019094.2"/>
</dbReference>
<keyword evidence="10" id="KW-1185">Reference proteome</keyword>
<dbReference type="CTD" id="120526"/>
<feature type="region of interest" description="Disordered" evidence="5">
    <location>
        <begin position="1"/>
        <end position="28"/>
    </location>
</feature>
<evidence type="ECO:0000256" key="2">
    <source>
        <dbReference type="ARBA" id="ARBA00022723"/>
    </source>
</evidence>
<dbReference type="InterPro" id="IPR036869">
    <property type="entry name" value="J_dom_sf"/>
</dbReference>
<dbReference type="CDD" id="cd06257">
    <property type="entry name" value="DnaJ"/>
    <property type="match status" value="1"/>
</dbReference>
<evidence type="ECO:0000313" key="9">
    <source>
        <dbReference type="Ensembl" id="ENSGMOP00000037495.1"/>
    </source>
</evidence>
<dbReference type="Proteomes" id="UP000694546">
    <property type="component" value="Chromosome 9"/>
</dbReference>
<dbReference type="SUPFAM" id="SSF144217">
    <property type="entry name" value="CSL zinc finger"/>
    <property type="match status" value="1"/>
</dbReference>
<dbReference type="Ensembl" id="ENSGMOT00000021035.2">
    <property type="protein sequence ID" value="ENSGMOP00000020533.2"/>
    <property type="gene ID" value="ENSGMOG00000019094.2"/>
</dbReference>
<organism evidence="8 10">
    <name type="scientific">Gadus morhua</name>
    <name type="common">Atlantic cod</name>
    <dbReference type="NCBI Taxonomy" id="8049"/>
    <lineage>
        <taxon>Eukaryota</taxon>
        <taxon>Metazoa</taxon>
        <taxon>Chordata</taxon>
        <taxon>Craniata</taxon>
        <taxon>Vertebrata</taxon>
        <taxon>Euteleostomi</taxon>
        <taxon>Actinopterygii</taxon>
        <taxon>Neopterygii</taxon>
        <taxon>Teleostei</taxon>
        <taxon>Neoteleostei</taxon>
        <taxon>Acanthomorphata</taxon>
        <taxon>Zeiogadaria</taxon>
        <taxon>Gadariae</taxon>
        <taxon>Gadiformes</taxon>
        <taxon>Gadoidei</taxon>
        <taxon>Gadidae</taxon>
        <taxon>Gadus</taxon>
    </lineage>
</organism>
<dbReference type="InterPro" id="IPR036671">
    <property type="entry name" value="DPH_MB_sf"/>
</dbReference>
<evidence type="ECO:0000256" key="4">
    <source>
        <dbReference type="ARBA" id="ARBA00023004"/>
    </source>
</evidence>
<dbReference type="GeneTree" id="ENSGT00390000005430"/>
<dbReference type="InterPro" id="IPR007872">
    <property type="entry name" value="DPH_MB_dom"/>
</dbReference>
<dbReference type="SMART" id="SM00271">
    <property type="entry name" value="DnaJ"/>
    <property type="match status" value="1"/>
</dbReference>
<feature type="domain" description="DPH-type MB" evidence="7">
    <location>
        <begin position="94"/>
        <end position="158"/>
    </location>
</feature>